<dbReference type="Proteomes" id="UP000616769">
    <property type="component" value="Unassembled WGS sequence"/>
</dbReference>
<dbReference type="SUPFAM" id="SSF81321">
    <property type="entry name" value="Family A G protein-coupled receptor-like"/>
    <property type="match status" value="1"/>
</dbReference>
<feature type="compositionally biased region" description="Low complexity" evidence="10">
    <location>
        <begin position="388"/>
        <end position="398"/>
    </location>
</feature>
<proteinExistence type="inferred from homology"/>
<dbReference type="PANTHER" id="PTHR45695">
    <property type="entry name" value="LEUCOKININ RECEPTOR-RELATED"/>
    <property type="match status" value="1"/>
</dbReference>
<comment type="similarity">
    <text evidence="2 9">Belongs to the G-protein coupled receptor 1 family.</text>
</comment>
<dbReference type="GO" id="GO:0005886">
    <property type="term" value="C:plasma membrane"/>
    <property type="evidence" value="ECO:0007669"/>
    <property type="project" value="TreeGrafter"/>
</dbReference>
<dbReference type="PROSITE" id="PS50262">
    <property type="entry name" value="G_PROTEIN_RECEP_F1_2"/>
    <property type="match status" value="1"/>
</dbReference>
<evidence type="ECO:0000256" key="1">
    <source>
        <dbReference type="ARBA" id="ARBA00004141"/>
    </source>
</evidence>
<feature type="transmembrane region" description="Helical" evidence="11">
    <location>
        <begin position="273"/>
        <end position="291"/>
    </location>
</feature>
<organism evidence="13 14">
    <name type="scientific">Sarcoptes scabiei</name>
    <name type="common">Itch mite</name>
    <name type="synonym">Acarus scabiei</name>
    <dbReference type="NCBI Taxonomy" id="52283"/>
    <lineage>
        <taxon>Eukaryota</taxon>
        <taxon>Metazoa</taxon>
        <taxon>Ecdysozoa</taxon>
        <taxon>Arthropoda</taxon>
        <taxon>Chelicerata</taxon>
        <taxon>Arachnida</taxon>
        <taxon>Acari</taxon>
        <taxon>Acariformes</taxon>
        <taxon>Sarcoptiformes</taxon>
        <taxon>Astigmata</taxon>
        <taxon>Psoroptidia</taxon>
        <taxon>Sarcoptoidea</taxon>
        <taxon>Sarcoptidae</taxon>
        <taxon>Sarcoptinae</taxon>
        <taxon>Sarcoptes</taxon>
    </lineage>
</organism>
<feature type="transmembrane region" description="Helical" evidence="11">
    <location>
        <begin position="89"/>
        <end position="107"/>
    </location>
</feature>
<feature type="transmembrane region" description="Helical" evidence="11">
    <location>
        <begin position="52"/>
        <end position="77"/>
    </location>
</feature>
<keyword evidence="8 9" id="KW-0807">Transducer</keyword>
<dbReference type="InterPro" id="IPR017452">
    <property type="entry name" value="GPCR_Rhodpsn_7TM"/>
</dbReference>
<keyword evidence="6 11" id="KW-0472">Membrane</keyword>
<reference evidence="13 14" key="1">
    <citation type="journal article" date="2015" name="Parasit. Vectors">
        <title>Draft genome of the scabies mite.</title>
        <authorList>
            <person name="Rider S.D.Jr."/>
            <person name="Morgan M.S."/>
            <person name="Arlian L.G."/>
        </authorList>
    </citation>
    <scope>NUCLEOTIDE SEQUENCE [LARGE SCALE GENOMIC DNA]</scope>
    <source>
        <strain evidence="13">Arlian Lab</strain>
    </source>
</reference>
<keyword evidence="4 11" id="KW-1133">Transmembrane helix</keyword>
<evidence type="ECO:0000256" key="7">
    <source>
        <dbReference type="ARBA" id="ARBA00023170"/>
    </source>
</evidence>
<evidence type="ECO:0000313" key="13">
    <source>
        <dbReference type="EMBL" id="KPM08233.1"/>
    </source>
</evidence>
<evidence type="ECO:0000256" key="6">
    <source>
        <dbReference type="ARBA" id="ARBA00023136"/>
    </source>
</evidence>
<dbReference type="PANTHER" id="PTHR45695:SF15">
    <property type="entry name" value="OPSIN RH2"/>
    <property type="match status" value="1"/>
</dbReference>
<dbReference type="GO" id="GO:0004930">
    <property type="term" value="F:G protein-coupled receptor activity"/>
    <property type="evidence" value="ECO:0007669"/>
    <property type="project" value="UniProtKB-KW"/>
</dbReference>
<evidence type="ECO:0000259" key="12">
    <source>
        <dbReference type="PROSITE" id="PS50262"/>
    </source>
</evidence>
<keyword evidence="3 9" id="KW-0812">Transmembrane</keyword>
<protein>
    <submittedName>
        <fullName evidence="13">G protein-coupled receptor-like protein 2</fullName>
    </submittedName>
</protein>
<feature type="region of interest" description="Disordered" evidence="10">
    <location>
        <begin position="1"/>
        <end position="24"/>
    </location>
</feature>
<dbReference type="VEuPathDB" id="VectorBase:SSCA002026"/>
<dbReference type="EMBL" id="JXLN01012232">
    <property type="protein sequence ID" value="KPM08233.1"/>
    <property type="molecule type" value="Genomic_DNA"/>
</dbReference>
<name>A0A132ABC7_SARSC</name>
<evidence type="ECO:0000256" key="10">
    <source>
        <dbReference type="SAM" id="MobiDB-lite"/>
    </source>
</evidence>
<dbReference type="PROSITE" id="PS00237">
    <property type="entry name" value="G_PROTEIN_RECEP_F1_1"/>
    <property type="match status" value="1"/>
</dbReference>
<feature type="transmembrane region" description="Helical" evidence="11">
    <location>
        <begin position="173"/>
        <end position="190"/>
    </location>
</feature>
<evidence type="ECO:0000256" key="9">
    <source>
        <dbReference type="RuleBase" id="RU000688"/>
    </source>
</evidence>
<dbReference type="PRINTS" id="PR00237">
    <property type="entry name" value="GPCRRHODOPSN"/>
</dbReference>
<feature type="domain" description="G-protein coupled receptors family 1 profile" evidence="12">
    <location>
        <begin position="68"/>
        <end position="333"/>
    </location>
</feature>
<evidence type="ECO:0000256" key="8">
    <source>
        <dbReference type="ARBA" id="ARBA00023224"/>
    </source>
</evidence>
<evidence type="ECO:0000256" key="11">
    <source>
        <dbReference type="SAM" id="Phobius"/>
    </source>
</evidence>
<comment type="caution">
    <text evidence="13">The sequence shown here is derived from an EMBL/GenBank/DDBJ whole genome shotgun (WGS) entry which is preliminary data.</text>
</comment>
<evidence type="ECO:0000256" key="3">
    <source>
        <dbReference type="ARBA" id="ARBA00022692"/>
    </source>
</evidence>
<dbReference type="Gene3D" id="1.20.1070.10">
    <property type="entry name" value="Rhodopsin 7-helix transmembrane proteins"/>
    <property type="match status" value="1"/>
</dbReference>
<feature type="transmembrane region" description="Helical" evidence="11">
    <location>
        <begin position="224"/>
        <end position="252"/>
    </location>
</feature>
<keyword evidence="7 9" id="KW-0675">Receptor</keyword>
<feature type="region of interest" description="Disordered" evidence="10">
    <location>
        <begin position="376"/>
        <end position="411"/>
    </location>
</feature>
<gene>
    <name evidence="13" type="ORF">QR98_0067480</name>
</gene>
<comment type="subcellular location">
    <subcellularLocation>
        <location evidence="1">Membrane</location>
        <topology evidence="1">Multi-pass membrane protein</topology>
    </subcellularLocation>
</comment>
<dbReference type="InterPro" id="IPR000276">
    <property type="entry name" value="GPCR_Rhodpsn"/>
</dbReference>
<dbReference type="OrthoDB" id="2101615at2759"/>
<keyword evidence="5 9" id="KW-0297">G-protein coupled receptor</keyword>
<feature type="transmembrane region" description="Helical" evidence="11">
    <location>
        <begin position="311"/>
        <end position="336"/>
    </location>
</feature>
<evidence type="ECO:0000256" key="2">
    <source>
        <dbReference type="ARBA" id="ARBA00010663"/>
    </source>
</evidence>
<evidence type="ECO:0000256" key="4">
    <source>
        <dbReference type="ARBA" id="ARBA00022989"/>
    </source>
</evidence>
<dbReference type="AlphaFoldDB" id="A0A132ABC7"/>
<dbReference type="Pfam" id="PF00001">
    <property type="entry name" value="7tm_1"/>
    <property type="match status" value="1"/>
</dbReference>
<sequence>MSSTLSPSILSSSSPSSSSSSQSNVSSETIDYEISSIEITYFDLTQISSIRLMFLSIYSIVMISASIGNLIIIYIIVSDRRMHTVVNHYIVNLAVCDLLISIFVLPTKVLELLAPAEWLALNDTICMIMFFLQTVVVFASVLTLVATCFERYFAIVHPLKSRMQQRKKRTRRILLAVWTMSSFASLPNLLKSPLAVINILHSEFGSISRLTCIPSFDDDFRMAYFTSLFIGLYLIPLLSIGYTCFCIARVLLRTSVLNRQGSLLRQEINRRKIGKMILIVVLCFTISWTPYFLVSVITQYQNENFMNKHNFYFTMLSINLFAFLHSSINPIIYLTMNKRFQNGFLRIVQYCCFCFRLQLPMTLIMIEHGSGGGMIKNNPTAMPDDRSNTSSRKSSSNKEMSNINNHKRDGS</sequence>
<accession>A0A132ABC7</accession>
<feature type="transmembrane region" description="Helical" evidence="11">
    <location>
        <begin position="127"/>
        <end position="153"/>
    </location>
</feature>
<evidence type="ECO:0000313" key="14">
    <source>
        <dbReference type="Proteomes" id="UP000616769"/>
    </source>
</evidence>
<evidence type="ECO:0000256" key="5">
    <source>
        <dbReference type="ARBA" id="ARBA00023040"/>
    </source>
</evidence>